<protein>
    <recommendedName>
        <fullName evidence="3">tRNA(Ile2) 2-agmatinylcytidine synthetase</fullName>
    </recommendedName>
</protein>
<dbReference type="PANTHER" id="PTHR40705">
    <property type="entry name" value="TRNA(ILE2) 2-AGMATINYLCYTIDINE SYNTHETASE TIAS"/>
    <property type="match status" value="1"/>
</dbReference>
<dbReference type="Proteomes" id="UP000199452">
    <property type="component" value="Unassembled WGS sequence"/>
</dbReference>
<dbReference type="EMBL" id="FMYP01000041">
    <property type="protein sequence ID" value="SDC64034.1"/>
    <property type="molecule type" value="Genomic_DNA"/>
</dbReference>
<evidence type="ECO:0000313" key="1">
    <source>
        <dbReference type="EMBL" id="SDC64034.1"/>
    </source>
</evidence>
<evidence type="ECO:0000313" key="2">
    <source>
        <dbReference type="Proteomes" id="UP000199452"/>
    </source>
</evidence>
<dbReference type="RefSeq" id="WP_092439009.1">
    <property type="nucleotide sequence ID" value="NZ_FMYP01000041.1"/>
</dbReference>
<organism evidence="1 2">
    <name type="scientific">Williamwhitmania taraxaci</name>
    <dbReference type="NCBI Taxonomy" id="1640674"/>
    <lineage>
        <taxon>Bacteria</taxon>
        <taxon>Pseudomonadati</taxon>
        <taxon>Bacteroidota</taxon>
        <taxon>Bacteroidia</taxon>
        <taxon>Bacteroidales</taxon>
        <taxon>Williamwhitmaniaceae</taxon>
        <taxon>Williamwhitmania</taxon>
    </lineage>
</organism>
<accession>A0A1G6N9D0</accession>
<dbReference type="Gene3D" id="3.30.70.2200">
    <property type="match status" value="1"/>
</dbReference>
<evidence type="ECO:0008006" key="3">
    <source>
        <dbReference type="Google" id="ProtNLM"/>
    </source>
</evidence>
<dbReference type="AlphaFoldDB" id="A0A1G6N9D0"/>
<proteinExistence type="predicted"/>
<gene>
    <name evidence="1" type="ORF">SAMN05216323_104126</name>
</gene>
<keyword evidence="2" id="KW-1185">Reference proteome</keyword>
<dbReference type="OrthoDB" id="270233at2"/>
<reference evidence="1 2" key="1">
    <citation type="submission" date="2016-09" db="EMBL/GenBank/DDBJ databases">
        <authorList>
            <person name="Capua I."/>
            <person name="De Benedictis P."/>
            <person name="Joannis T."/>
            <person name="Lombin L.H."/>
            <person name="Cattoli G."/>
        </authorList>
    </citation>
    <scope>NUCLEOTIDE SEQUENCE [LARGE SCALE GENOMIC DNA]</scope>
    <source>
        <strain evidence="1 2">A7P-90m</strain>
    </source>
</reference>
<sequence>MRYLIGIDDTDNLFTRGTGYRGRQLGRELTQVGFAKVFGISRHQLFFDPRVPYTSHNSSLCLEVETEREDYLRQYCSAFLARESAPGSDAGLCIARADNLPDTVVNWGYRTKRELVTQAEAWQIARAENLFLAGFTGNFDGVIGSLAAVGLRKAADDGRFVWMEGKDFRQLTGKCTIEALRRLIPVDGVVGEDLVLLPELTEIDLEGWLRPVLKGGKKLVVIEKYQNNGGFSYKCAGKELIRKISD</sequence>
<name>A0A1G6N9D0_9BACT</name>
<dbReference type="PANTHER" id="PTHR40705:SF2">
    <property type="entry name" value="DUF1743 DOMAIN-CONTAINING PROTEIN"/>
    <property type="match status" value="1"/>
</dbReference>
<dbReference type="STRING" id="1640674.SAMN05216323_104126"/>